<dbReference type="Proteomes" id="UP000276526">
    <property type="component" value="Unassembled WGS sequence"/>
</dbReference>
<gene>
    <name evidence="3" type="ORF">CXF48_06455</name>
</gene>
<evidence type="ECO:0000313" key="3">
    <source>
        <dbReference type="EMBL" id="RRO86444.1"/>
    </source>
</evidence>
<keyword evidence="2" id="KW-0472">Membrane</keyword>
<feature type="region of interest" description="Disordered" evidence="1">
    <location>
        <begin position="499"/>
        <end position="523"/>
    </location>
</feature>
<dbReference type="InterPro" id="IPR016570">
    <property type="entry name" value="UCP010361"/>
</dbReference>
<comment type="caution">
    <text evidence="3">The sequence shown here is derived from an EMBL/GenBank/DDBJ whole genome shotgun (WGS) entry which is preliminary data.</text>
</comment>
<name>A0A426PYK5_9CORY</name>
<organism evidence="3 4">
    <name type="scientific">Corynebacterium bovis</name>
    <dbReference type="NCBI Taxonomy" id="36808"/>
    <lineage>
        <taxon>Bacteria</taxon>
        <taxon>Bacillati</taxon>
        <taxon>Actinomycetota</taxon>
        <taxon>Actinomycetes</taxon>
        <taxon>Mycobacteriales</taxon>
        <taxon>Corynebacteriaceae</taxon>
        <taxon>Corynebacterium</taxon>
    </lineage>
</organism>
<dbReference type="EMBL" id="PQNK01000009">
    <property type="protein sequence ID" value="RRO86444.1"/>
    <property type="molecule type" value="Genomic_DNA"/>
</dbReference>
<keyword evidence="2" id="KW-1133">Transmembrane helix</keyword>
<evidence type="ECO:0008006" key="5">
    <source>
        <dbReference type="Google" id="ProtNLM"/>
    </source>
</evidence>
<dbReference type="PIRSF" id="PIRSF010361">
    <property type="entry name" value="UCP010361"/>
    <property type="match status" value="1"/>
</dbReference>
<feature type="transmembrane region" description="Helical" evidence="2">
    <location>
        <begin position="224"/>
        <end position="255"/>
    </location>
</feature>
<feature type="transmembrane region" description="Helical" evidence="2">
    <location>
        <begin position="370"/>
        <end position="391"/>
    </location>
</feature>
<feature type="transmembrane region" description="Helical" evidence="2">
    <location>
        <begin position="299"/>
        <end position="317"/>
    </location>
</feature>
<evidence type="ECO:0000256" key="1">
    <source>
        <dbReference type="SAM" id="MobiDB-lite"/>
    </source>
</evidence>
<keyword evidence="2" id="KW-0812">Transmembrane</keyword>
<evidence type="ECO:0000256" key="2">
    <source>
        <dbReference type="SAM" id="Phobius"/>
    </source>
</evidence>
<feature type="transmembrane region" description="Helical" evidence="2">
    <location>
        <begin position="436"/>
        <end position="455"/>
    </location>
</feature>
<feature type="region of interest" description="Disordered" evidence="1">
    <location>
        <begin position="1"/>
        <end position="50"/>
    </location>
</feature>
<feature type="compositionally biased region" description="Low complexity" evidence="1">
    <location>
        <begin position="9"/>
        <end position="37"/>
    </location>
</feature>
<proteinExistence type="predicted"/>
<feature type="transmembrane region" description="Helical" evidence="2">
    <location>
        <begin position="192"/>
        <end position="217"/>
    </location>
</feature>
<reference evidence="3 4" key="1">
    <citation type="submission" date="2018-01" db="EMBL/GenBank/DDBJ databases">
        <title>Twenty Corynebacterium bovis Genomes.</title>
        <authorList>
            <person name="Gulvik C.A."/>
        </authorList>
    </citation>
    <scope>NUCLEOTIDE SEQUENCE [LARGE SCALE GENOMIC DNA]</scope>
    <source>
        <strain evidence="3 4">F6900</strain>
    </source>
</reference>
<dbReference type="AlphaFoldDB" id="A0A426PYK5"/>
<feature type="transmembrane region" description="Helical" evidence="2">
    <location>
        <begin position="75"/>
        <end position="95"/>
    </location>
</feature>
<protein>
    <recommendedName>
        <fullName evidence="5">DUF2029 domain-containing protein</fullName>
    </recommendedName>
</protein>
<feature type="transmembrane region" description="Helical" evidence="2">
    <location>
        <begin position="155"/>
        <end position="180"/>
    </location>
</feature>
<evidence type="ECO:0000313" key="4">
    <source>
        <dbReference type="Proteomes" id="UP000276526"/>
    </source>
</evidence>
<feature type="transmembrane region" description="Helical" evidence="2">
    <location>
        <begin position="261"/>
        <end position="287"/>
    </location>
</feature>
<feature type="transmembrane region" description="Helical" evidence="2">
    <location>
        <begin position="467"/>
        <end position="488"/>
    </location>
</feature>
<sequence>MTSPPPASPATGATGATAVSTATGATGTTTATAPRTASARDRRVLPSETEPAARGVVDLIGGPPGRHALIGRARWWTPSRVILAVAAAVLGLAWLQKAPCTRSTLTDAGAVLDWSGNRQYTAACYSDILALHGTPGVRGDVPYAAGWMVGGDSGLLAYPPAAGVFHWVVELLGAIVGAVWDAVGLPDTADATFVFAVTAVLLSAAWLAAVAGVVSLAGDRPWDALLMALSPAVVVQAFTGTGMLAVAAVVLGLVARRRGRGVLAGVAFGTAVALAAWPLAVVAAVVAVSLRRRTSPVRLVAGTVVTWLVWTAPALLWDRDGWTAALHFGLTRSAGPLSLWDLLARVTGAGRAAGGPAADVGAAADGGSSALVVVQAVLLAACLVALAVGVARARRVPRVAEVAFLAVAAVVLTGRAGDPQSVLWLLPLAALAVPRWRLVLVWGAVEAVLWYLTLWGRLPGGKGAPDWLLAVGGVVRVGVIVALVVVVLRSMLVRPDPVRRTPPPRDPVSDAHDGADPAWGVAR</sequence>
<accession>A0A426PYK5</accession>
<dbReference type="RefSeq" id="WP_125173794.1">
    <property type="nucleotide sequence ID" value="NZ_JAPJOD010000193.1"/>
</dbReference>